<sequence length="205" mass="23370">MSWNFNKPLVTMVDSATNEADKQLWEREDLGGITEDNHRMPMPVVLLVVLTVFTAFAITFPLWGQRPTAAIYAGYVKAMNSPEIASIQDDDAAMKKIVQMNVGGPYDALLERHPVTMNDLRIIKPQVEALMAKGVDLEEYTVVGDQIVLANFEGNFKADGTRERKQPWWDKGYTIDIFYVIYFFALVIILIKRLPPSTWQPKHKH</sequence>
<dbReference type="RefSeq" id="WP_237247132.1">
    <property type="nucleotide sequence ID" value="NZ_AP023423.1"/>
</dbReference>
<dbReference type="Proteomes" id="UP001320326">
    <property type="component" value="Chromosome"/>
</dbReference>
<dbReference type="EMBL" id="AP023423">
    <property type="protein sequence ID" value="BCK88618.1"/>
    <property type="molecule type" value="Genomic_DNA"/>
</dbReference>
<name>A0AAN1XC32_9PROT</name>
<dbReference type="AlphaFoldDB" id="A0AAN1XC32"/>
<keyword evidence="1" id="KW-0812">Transmembrane</keyword>
<feature type="transmembrane region" description="Helical" evidence="1">
    <location>
        <begin position="172"/>
        <end position="191"/>
    </location>
</feature>
<evidence type="ECO:0000313" key="2">
    <source>
        <dbReference type="EMBL" id="BCK88618.1"/>
    </source>
</evidence>
<keyword evidence="1" id="KW-1133">Transmembrane helix</keyword>
<keyword evidence="3" id="KW-1185">Reference proteome</keyword>
<protein>
    <submittedName>
        <fullName evidence="2">Uncharacterized protein</fullName>
    </submittedName>
</protein>
<proteinExistence type="predicted"/>
<accession>A0AAN1XC32</accession>
<dbReference type="KEGG" id="seme:MIZ01_2423"/>
<gene>
    <name evidence="2" type="ORF">MIZ01_2423</name>
</gene>
<evidence type="ECO:0000313" key="3">
    <source>
        <dbReference type="Proteomes" id="UP001320326"/>
    </source>
</evidence>
<organism evidence="2 3">
    <name type="scientific">Sideroxyarcus emersonii</name>
    <dbReference type="NCBI Taxonomy" id="2764705"/>
    <lineage>
        <taxon>Bacteria</taxon>
        <taxon>Pseudomonadati</taxon>
        <taxon>Pseudomonadota</taxon>
        <taxon>Betaproteobacteria</taxon>
        <taxon>Nitrosomonadales</taxon>
        <taxon>Gallionellaceae</taxon>
        <taxon>Sideroxyarcus</taxon>
    </lineage>
</organism>
<reference evidence="2 3" key="1">
    <citation type="journal article" date="2022" name="Int. J. Syst. Evol. Microbiol.">
        <title>&lt;i&gt;Sideroxyarcus emersonii&lt;/i&gt; gen. nov. sp. nov., a neutrophilic, microaerobic iron- and thiosulfate-oxidizing bacterium isolated from iron-rich wetland sediment.</title>
        <authorList>
            <person name="Kato S."/>
            <person name="Itoh T."/>
            <person name="Iino T."/>
            <person name="Ohkuma M."/>
        </authorList>
    </citation>
    <scope>NUCLEOTIDE SEQUENCE [LARGE SCALE GENOMIC DNA]</scope>
    <source>
        <strain evidence="2 3">MIZ01</strain>
    </source>
</reference>
<keyword evidence="1" id="KW-0472">Membrane</keyword>
<feature type="transmembrane region" description="Helical" evidence="1">
    <location>
        <begin position="44"/>
        <end position="63"/>
    </location>
</feature>
<evidence type="ECO:0000256" key="1">
    <source>
        <dbReference type="SAM" id="Phobius"/>
    </source>
</evidence>